<feature type="non-terminal residue" evidence="1">
    <location>
        <position position="1"/>
    </location>
</feature>
<comment type="caution">
    <text evidence="1">The sequence shown here is derived from an EMBL/GenBank/DDBJ whole genome shotgun (WGS) entry which is preliminary data.</text>
</comment>
<gene>
    <name evidence="1" type="ORF">LCGC14_1046400</name>
</gene>
<protein>
    <submittedName>
        <fullName evidence="1">Uncharacterized protein</fullName>
    </submittedName>
</protein>
<dbReference type="AlphaFoldDB" id="A0A0F9MUK7"/>
<name>A0A0F9MUK7_9ZZZZ</name>
<accession>A0A0F9MUK7</accession>
<proteinExistence type="predicted"/>
<reference evidence="1" key="1">
    <citation type="journal article" date="2015" name="Nature">
        <title>Complex archaea that bridge the gap between prokaryotes and eukaryotes.</title>
        <authorList>
            <person name="Spang A."/>
            <person name="Saw J.H."/>
            <person name="Jorgensen S.L."/>
            <person name="Zaremba-Niedzwiedzka K."/>
            <person name="Martijn J."/>
            <person name="Lind A.E."/>
            <person name="van Eijk R."/>
            <person name="Schleper C."/>
            <person name="Guy L."/>
            <person name="Ettema T.J."/>
        </authorList>
    </citation>
    <scope>NUCLEOTIDE SEQUENCE</scope>
</reference>
<organism evidence="1">
    <name type="scientific">marine sediment metagenome</name>
    <dbReference type="NCBI Taxonomy" id="412755"/>
    <lineage>
        <taxon>unclassified sequences</taxon>
        <taxon>metagenomes</taxon>
        <taxon>ecological metagenomes</taxon>
    </lineage>
</organism>
<sequence length="24" mass="2743">VTIGTEEDNNVFLNAFRTIANKYL</sequence>
<evidence type="ECO:0000313" key="1">
    <source>
        <dbReference type="EMBL" id="KKN09454.1"/>
    </source>
</evidence>
<dbReference type="EMBL" id="LAZR01004345">
    <property type="protein sequence ID" value="KKN09454.1"/>
    <property type="molecule type" value="Genomic_DNA"/>
</dbReference>